<dbReference type="AlphaFoldDB" id="A0A9X0CNI7"/>
<feature type="region of interest" description="Disordered" evidence="1">
    <location>
        <begin position="17"/>
        <end position="38"/>
    </location>
</feature>
<evidence type="ECO:0000256" key="1">
    <source>
        <dbReference type="SAM" id="MobiDB-lite"/>
    </source>
</evidence>
<organism evidence="2 3">
    <name type="scientific">Desmophyllum pertusum</name>
    <dbReference type="NCBI Taxonomy" id="174260"/>
    <lineage>
        <taxon>Eukaryota</taxon>
        <taxon>Metazoa</taxon>
        <taxon>Cnidaria</taxon>
        <taxon>Anthozoa</taxon>
        <taxon>Hexacorallia</taxon>
        <taxon>Scleractinia</taxon>
        <taxon>Caryophylliina</taxon>
        <taxon>Caryophylliidae</taxon>
        <taxon>Desmophyllum</taxon>
    </lineage>
</organism>
<comment type="caution">
    <text evidence="2">The sequence shown here is derived from an EMBL/GenBank/DDBJ whole genome shotgun (WGS) entry which is preliminary data.</text>
</comment>
<name>A0A9X0CNI7_9CNID</name>
<protein>
    <submittedName>
        <fullName evidence="2">Uncharacterized protein</fullName>
    </submittedName>
</protein>
<dbReference type="Proteomes" id="UP001163046">
    <property type="component" value="Unassembled WGS sequence"/>
</dbReference>
<evidence type="ECO:0000313" key="3">
    <source>
        <dbReference type="Proteomes" id="UP001163046"/>
    </source>
</evidence>
<dbReference type="EMBL" id="MU827306">
    <property type="protein sequence ID" value="KAJ7363369.1"/>
    <property type="molecule type" value="Genomic_DNA"/>
</dbReference>
<sequence>MHLTHSICSRASVKRLSPLPQDSDDRPSSKQSSPPRLRKSLSHSLLAFSSRGRIPLKFFSDGVFSNFTHNSGSASAISPLITDETSLPELGAEIFRHFDILDAAFTDVFSFYAENVDFRCAGAEYATEFEMKARQTLPFLQEMWLRNEHELGS</sequence>
<proteinExistence type="predicted"/>
<keyword evidence="3" id="KW-1185">Reference proteome</keyword>
<gene>
    <name evidence="2" type="ORF">OS493_011657</name>
</gene>
<evidence type="ECO:0000313" key="2">
    <source>
        <dbReference type="EMBL" id="KAJ7363369.1"/>
    </source>
</evidence>
<reference evidence="2" key="1">
    <citation type="submission" date="2023-01" db="EMBL/GenBank/DDBJ databases">
        <title>Genome assembly of the deep-sea coral Lophelia pertusa.</title>
        <authorList>
            <person name="Herrera S."/>
            <person name="Cordes E."/>
        </authorList>
    </citation>
    <scope>NUCLEOTIDE SEQUENCE</scope>
    <source>
        <strain evidence="2">USNM1676648</strain>
        <tissue evidence="2">Polyp</tissue>
    </source>
</reference>
<accession>A0A9X0CNI7</accession>